<evidence type="ECO:0000256" key="1">
    <source>
        <dbReference type="SAM" id="Phobius"/>
    </source>
</evidence>
<sequence>MDRKCSDISSSVIISSRYDFFPRHDNAPMLERTGRSVRLLYRRFYSLVETCHIEVRKRINICYKLRERVFKFMCSCHLTLMIVIFSYIY</sequence>
<dbReference type="GeneID" id="5659427"/>
<keyword evidence="1" id="KW-1133">Transmembrane helix</keyword>
<dbReference type="EMBL" id="DQ491002">
    <property type="protein sequence ID" value="ABT14669.1"/>
    <property type="molecule type" value="Genomic_DNA"/>
</dbReference>
<name>A7IWE5_PBCVN</name>
<dbReference type="RefSeq" id="YP_001497466.1">
    <property type="nucleotide sequence ID" value="NC_009898.1"/>
</dbReference>
<gene>
    <name evidence="2" type="primary">b270L</name>
    <name evidence="2" type="ORF">NY2A_b270L</name>
</gene>
<organism evidence="2 3">
    <name type="scientific">Paramecium bursaria Chlorella virus NY2A</name>
    <name type="common">PBCV-NY2A</name>
    <dbReference type="NCBI Taxonomy" id="46021"/>
    <lineage>
        <taxon>Viruses</taxon>
        <taxon>Varidnaviria</taxon>
        <taxon>Bamfordvirae</taxon>
        <taxon>Nucleocytoviricota</taxon>
        <taxon>Megaviricetes</taxon>
        <taxon>Algavirales</taxon>
        <taxon>Phycodnaviridae</taxon>
        <taxon>Chlorovirus</taxon>
        <taxon>Chlorovirus americanus</taxon>
    </lineage>
</organism>
<evidence type="ECO:0000313" key="2">
    <source>
        <dbReference type="EMBL" id="ABT14669.1"/>
    </source>
</evidence>
<dbReference type="KEGG" id="vg:5659427"/>
<protein>
    <submittedName>
        <fullName evidence="2">Uncharacterized protein b270L</fullName>
    </submittedName>
</protein>
<organismHost>
    <name type="scientific">Chlorella</name>
    <dbReference type="NCBI Taxonomy" id="3071"/>
</organismHost>
<keyword evidence="1" id="KW-0812">Transmembrane</keyword>
<keyword evidence="3" id="KW-1185">Reference proteome</keyword>
<accession>A7IWE5</accession>
<evidence type="ECO:0000313" key="3">
    <source>
        <dbReference type="Proteomes" id="UP000202419"/>
    </source>
</evidence>
<proteinExistence type="predicted"/>
<feature type="transmembrane region" description="Helical" evidence="1">
    <location>
        <begin position="69"/>
        <end position="88"/>
    </location>
</feature>
<keyword evidence="1" id="KW-0472">Membrane</keyword>
<dbReference type="Proteomes" id="UP000202419">
    <property type="component" value="Segment"/>
</dbReference>
<reference evidence="2 3" key="1">
    <citation type="journal article" date="2007" name="Virology">
        <title>Sequence and annotation of the 369-kb NY-2A and the 345-kb AR158 viruses that infect Chlorella NC64A.</title>
        <authorList>
            <person name="Fitzgerald L.A."/>
            <person name="Graves M.V."/>
            <person name="Li X."/>
            <person name="Feldblyum T."/>
            <person name="Nierman W.C."/>
            <person name="Van Etten J.L."/>
        </authorList>
    </citation>
    <scope>NUCLEOTIDE SEQUENCE [LARGE SCALE GENOMIC DNA]</scope>
    <source>
        <strain evidence="2 3">NY-2A</strain>
    </source>
</reference>